<dbReference type="AlphaFoldDB" id="A0A9D1MFC0"/>
<dbReference type="InterPro" id="IPR014722">
    <property type="entry name" value="Rib_uL2_dom2"/>
</dbReference>
<reference evidence="5" key="2">
    <citation type="journal article" date="2021" name="PeerJ">
        <title>Extensive microbial diversity within the chicken gut microbiome revealed by metagenomics and culture.</title>
        <authorList>
            <person name="Gilroy R."/>
            <person name="Ravi A."/>
            <person name="Getino M."/>
            <person name="Pursley I."/>
            <person name="Horton D.L."/>
            <person name="Alikhan N.F."/>
            <person name="Baker D."/>
            <person name="Gharbi K."/>
            <person name="Hall N."/>
            <person name="Watson M."/>
            <person name="Adriaenssens E.M."/>
            <person name="Foster-Nyarko E."/>
            <person name="Jarju S."/>
            <person name="Secka A."/>
            <person name="Antonio M."/>
            <person name="Oren A."/>
            <person name="Chaudhuri R.R."/>
            <person name="La Ragione R."/>
            <person name="Hildebrand F."/>
            <person name="Pallen M.J."/>
        </authorList>
    </citation>
    <scope>NUCLEOTIDE SEQUENCE</scope>
    <source>
        <strain evidence="5">11687</strain>
    </source>
</reference>
<evidence type="ECO:0000256" key="1">
    <source>
        <dbReference type="ARBA" id="ARBA00022814"/>
    </source>
</evidence>
<keyword evidence="1" id="KW-0889">Transcription antitermination</keyword>
<accession>A0A9D1MFC0</accession>
<evidence type="ECO:0000256" key="2">
    <source>
        <dbReference type="ARBA" id="ARBA00023015"/>
    </source>
</evidence>
<keyword evidence="2" id="KW-0805">Transcription regulation</keyword>
<keyword evidence="3" id="KW-0804">Transcription</keyword>
<dbReference type="Gene3D" id="3.30.70.940">
    <property type="entry name" value="NusG, N-terminal domain"/>
    <property type="match status" value="1"/>
</dbReference>
<dbReference type="InterPro" id="IPR047050">
    <property type="entry name" value="NGN"/>
</dbReference>
<dbReference type="SUPFAM" id="SSF50104">
    <property type="entry name" value="Translation proteins SH3-like domain"/>
    <property type="match status" value="1"/>
</dbReference>
<feature type="domain" description="NusG-like N-terminal" evidence="4">
    <location>
        <begin position="6"/>
        <end position="114"/>
    </location>
</feature>
<dbReference type="SUPFAM" id="SSF82679">
    <property type="entry name" value="N-utilization substance G protein NusG, N-terminal domain"/>
    <property type="match status" value="1"/>
</dbReference>
<evidence type="ECO:0000259" key="4">
    <source>
        <dbReference type="SMART" id="SM00738"/>
    </source>
</evidence>
<dbReference type="InterPro" id="IPR036735">
    <property type="entry name" value="NGN_dom_sf"/>
</dbReference>
<proteinExistence type="predicted"/>
<dbReference type="Pfam" id="PF02357">
    <property type="entry name" value="NusG"/>
    <property type="match status" value="1"/>
</dbReference>
<name>A0A9D1MFC0_9FIRM</name>
<gene>
    <name evidence="5" type="ORF">IAC57_02665</name>
</gene>
<dbReference type="SMART" id="SM00738">
    <property type="entry name" value="NGN"/>
    <property type="match status" value="1"/>
</dbReference>
<dbReference type="GO" id="GO:0031564">
    <property type="term" value="P:transcription antitermination"/>
    <property type="evidence" value="ECO:0007669"/>
    <property type="project" value="UniProtKB-KW"/>
</dbReference>
<evidence type="ECO:0000256" key="3">
    <source>
        <dbReference type="ARBA" id="ARBA00023163"/>
    </source>
</evidence>
<dbReference type="InterPro" id="IPR008991">
    <property type="entry name" value="Translation_prot_SH3-like_sf"/>
</dbReference>
<dbReference type="EMBL" id="DVMZ01000070">
    <property type="protein sequence ID" value="HIU58983.1"/>
    <property type="molecule type" value="Genomic_DNA"/>
</dbReference>
<dbReference type="Proteomes" id="UP000824081">
    <property type="component" value="Unassembled WGS sequence"/>
</dbReference>
<dbReference type="PANTHER" id="PTHR30265">
    <property type="entry name" value="RHO-INTERACTING TRANSCRIPTION TERMINATION FACTOR NUSG"/>
    <property type="match status" value="1"/>
</dbReference>
<feature type="non-terminal residue" evidence="5">
    <location>
        <position position="157"/>
    </location>
</feature>
<protein>
    <submittedName>
        <fullName evidence="5">Transcription termination/antitermination protein NusG</fullName>
    </submittedName>
</protein>
<organism evidence="5 6">
    <name type="scientific">Candidatus Scatosoma pullistercoris</name>
    <dbReference type="NCBI Taxonomy" id="2840934"/>
    <lineage>
        <taxon>Bacteria</taxon>
        <taxon>Bacillati</taxon>
        <taxon>Bacillota</taxon>
        <taxon>Clostridia</taxon>
        <taxon>Candidatus Scatosoma</taxon>
    </lineage>
</organism>
<dbReference type="PANTHER" id="PTHR30265:SF2">
    <property type="entry name" value="TRANSCRIPTION TERMINATION_ANTITERMINATION PROTEIN NUSG"/>
    <property type="match status" value="1"/>
</dbReference>
<evidence type="ECO:0000313" key="5">
    <source>
        <dbReference type="EMBL" id="HIU58983.1"/>
    </source>
</evidence>
<dbReference type="GO" id="GO:0006354">
    <property type="term" value="P:DNA-templated transcription elongation"/>
    <property type="evidence" value="ECO:0007669"/>
    <property type="project" value="InterPro"/>
</dbReference>
<dbReference type="InterPro" id="IPR043425">
    <property type="entry name" value="NusG-like"/>
</dbReference>
<dbReference type="InterPro" id="IPR006645">
    <property type="entry name" value="NGN-like_dom"/>
</dbReference>
<dbReference type="CDD" id="cd06091">
    <property type="entry name" value="KOW_NusG"/>
    <property type="match status" value="1"/>
</dbReference>
<reference evidence="5" key="1">
    <citation type="submission" date="2020-10" db="EMBL/GenBank/DDBJ databases">
        <authorList>
            <person name="Gilroy R."/>
        </authorList>
    </citation>
    <scope>NUCLEOTIDE SEQUENCE</scope>
    <source>
        <strain evidence="5">11687</strain>
    </source>
</reference>
<sequence length="157" mass="18081">MAETEQPKWYILHTYSGYEAMVKDSLEKLIENNNLGDYIVDLKIPMEQVIEEKNGKRKVVERKLLPCYVFIKMIYTNQIWYYVTSTRGVTGFCGPQGRPIPMKEEEIRKMRLEEFVTVADFKVGDTVSIEDGPLKGFLGTVKELNDTAQKAKISTTM</sequence>
<evidence type="ECO:0000313" key="6">
    <source>
        <dbReference type="Proteomes" id="UP000824081"/>
    </source>
</evidence>
<dbReference type="Gene3D" id="2.30.30.30">
    <property type="match status" value="1"/>
</dbReference>
<dbReference type="GO" id="GO:0005829">
    <property type="term" value="C:cytosol"/>
    <property type="evidence" value="ECO:0007669"/>
    <property type="project" value="TreeGrafter"/>
</dbReference>
<dbReference type="CDD" id="cd09891">
    <property type="entry name" value="NGN_Bact_1"/>
    <property type="match status" value="1"/>
</dbReference>
<comment type="caution">
    <text evidence="5">The sequence shown here is derived from an EMBL/GenBank/DDBJ whole genome shotgun (WGS) entry which is preliminary data.</text>
</comment>